<dbReference type="Proteomes" id="UP000238937">
    <property type="component" value="Unassembled WGS sequence"/>
</dbReference>
<dbReference type="RefSeq" id="WP_106310163.1">
    <property type="nucleotide sequence ID" value="NZ_PVWO01000388.1"/>
</dbReference>
<dbReference type="Gene3D" id="3.30.1490.300">
    <property type="match status" value="1"/>
</dbReference>
<evidence type="ECO:0000313" key="1">
    <source>
        <dbReference type="EMBL" id="PSB50671.1"/>
    </source>
</evidence>
<dbReference type="PANTHER" id="PTHR32432:SF3">
    <property type="entry name" value="ETHANOLAMINE UTILIZATION PROTEIN EUTJ"/>
    <property type="match status" value="1"/>
</dbReference>
<name>A0A2T1G0C6_9CYAN</name>
<dbReference type="NCBIfam" id="TIGR01175">
    <property type="entry name" value="pilM"/>
    <property type="match status" value="1"/>
</dbReference>
<comment type="caution">
    <text evidence="1">The sequence shown here is derived from an EMBL/GenBank/DDBJ whole genome shotgun (WGS) entry which is preliminary data.</text>
</comment>
<keyword evidence="2" id="KW-1185">Reference proteome</keyword>
<dbReference type="Gene3D" id="3.30.420.40">
    <property type="match status" value="2"/>
</dbReference>
<gene>
    <name evidence="1" type="ORF">C7B77_22505</name>
</gene>
<dbReference type="InterPro" id="IPR005883">
    <property type="entry name" value="PilM"/>
</dbReference>
<dbReference type="AlphaFoldDB" id="A0A2T1G0C6"/>
<evidence type="ECO:0000313" key="2">
    <source>
        <dbReference type="Proteomes" id="UP000238937"/>
    </source>
</evidence>
<dbReference type="InterPro" id="IPR050696">
    <property type="entry name" value="FtsA/MreB"/>
</dbReference>
<accession>A0A2T1G0C6</accession>
<protein>
    <submittedName>
        <fullName evidence="1">Pilus assembly protein PilM</fullName>
    </submittedName>
</protein>
<dbReference type="OrthoDB" id="503707at2"/>
<dbReference type="EMBL" id="PVWO01000388">
    <property type="protein sequence ID" value="PSB50671.1"/>
    <property type="molecule type" value="Genomic_DNA"/>
</dbReference>
<dbReference type="PANTHER" id="PTHR32432">
    <property type="entry name" value="CELL DIVISION PROTEIN FTSA-RELATED"/>
    <property type="match status" value="1"/>
</dbReference>
<dbReference type="InterPro" id="IPR043129">
    <property type="entry name" value="ATPase_NBD"/>
</dbReference>
<reference evidence="1 2" key="1">
    <citation type="submission" date="2018-03" db="EMBL/GenBank/DDBJ databases">
        <title>The ancient ancestry and fast evolution of plastids.</title>
        <authorList>
            <person name="Moore K.R."/>
            <person name="Magnabosco C."/>
            <person name="Momper L."/>
            <person name="Gold D.A."/>
            <person name="Bosak T."/>
            <person name="Fournier G.P."/>
        </authorList>
    </citation>
    <scope>NUCLEOTIDE SEQUENCE [LARGE SCALE GENOMIC DNA]</scope>
    <source>
        <strain evidence="1 2">CCALA 037</strain>
    </source>
</reference>
<dbReference type="CDD" id="cd24049">
    <property type="entry name" value="ASKHA_NBD_PilM"/>
    <property type="match status" value="1"/>
</dbReference>
<dbReference type="SUPFAM" id="SSF53067">
    <property type="entry name" value="Actin-like ATPase domain"/>
    <property type="match status" value="2"/>
</dbReference>
<dbReference type="PIRSF" id="PIRSF019169">
    <property type="entry name" value="PilM"/>
    <property type="match status" value="1"/>
</dbReference>
<dbReference type="Pfam" id="PF11104">
    <property type="entry name" value="PilM_2"/>
    <property type="match status" value="1"/>
</dbReference>
<sequence>MLNRLKNLFPRRGNGVAIELGSERINIAQLHKKGADLSLKHLCSAEVPEGIFEEGRIVNPQELGDLIRATLADNKIKATHVTTSVPMREAVIRLIPLPAELNDKEVRDLILNHEAALYLPYPREEVDLDYQKLDLVTDEDGLDKVQVMLAATRKEVTDSYIETFQYAGLPVKVLEISSFAVLRTIKEQLRQFAPQEAVVLIDIEFDCTEIAIVVNGIPQFNRTVPIGTFQLQEALSTAMNLPLSRNSEALQDITIPDIPVSRINDRSEAMTSINPGMAAMMRILAELADEVRRSIEFYMSHNGQELKLEQLLLAGPGGGLGQLDLFFTQRLSIPTTQVDPIGGLGLEPEMDIPIGQRPGLGVVLGLGMREV</sequence>
<proteinExistence type="predicted"/>
<organism evidence="1 2">
    <name type="scientific">Chamaesiphon polymorphus CCALA 037</name>
    <dbReference type="NCBI Taxonomy" id="2107692"/>
    <lineage>
        <taxon>Bacteria</taxon>
        <taxon>Bacillati</taxon>
        <taxon>Cyanobacteriota</taxon>
        <taxon>Cyanophyceae</taxon>
        <taxon>Gomontiellales</taxon>
        <taxon>Chamaesiphonaceae</taxon>
        <taxon>Chamaesiphon</taxon>
    </lineage>
</organism>